<dbReference type="EMBL" id="JARKHS020028897">
    <property type="protein sequence ID" value="KAK8763863.1"/>
    <property type="molecule type" value="Genomic_DNA"/>
</dbReference>
<accession>A0AAQ4DN23</accession>
<reference evidence="6 7" key="1">
    <citation type="journal article" date="2023" name="Arcadia Sci">
        <title>De novo assembly of a long-read Amblyomma americanum tick genome.</title>
        <authorList>
            <person name="Chou S."/>
            <person name="Poskanzer K.E."/>
            <person name="Rollins M."/>
            <person name="Thuy-Boun P.S."/>
        </authorList>
    </citation>
    <scope>NUCLEOTIDE SEQUENCE [LARGE SCALE GENOMIC DNA]</scope>
    <source>
        <strain evidence="6">F_SG_1</strain>
        <tissue evidence="6">Salivary glands</tissue>
    </source>
</reference>
<dbReference type="PANTHER" id="PTHR10782">
    <property type="entry name" value="ZINC FINGER MIZ DOMAIN-CONTAINING PROTEIN"/>
    <property type="match status" value="1"/>
</dbReference>
<sequence>MSGAMFPVQPFYRSVKNLSLKRIYSPQGVVQYSGATYREASRAYLHPTLVLVLFEPRTQRSALGISRASMSVNGVVHYGLPLTMVNITPLLTLPDVNWFTLGAEVFPAKVTVSVHEVAKVSECELLRSTDVSSYYVHTQEDAEAILRSRSARSEDVVVKDLMVSLLCPLTKTKIRVPGRGVRCRHLQCFDVYSYLDVNECTLYPSWRCPVCRDLVLVQDIRLDLFTLDILNKVHCQCDTVVLQGNGSWQPVTSQNVAFADKCDVDAEEARRDASDSLVIDLTAESDED</sequence>
<dbReference type="Gene3D" id="3.30.40.10">
    <property type="entry name" value="Zinc/RING finger domain, C3HC4 (zinc finger)"/>
    <property type="match status" value="1"/>
</dbReference>
<dbReference type="GO" id="GO:0000785">
    <property type="term" value="C:chromatin"/>
    <property type="evidence" value="ECO:0007669"/>
    <property type="project" value="TreeGrafter"/>
</dbReference>
<name>A0AAQ4DN23_AMBAM</name>
<dbReference type="Proteomes" id="UP001321473">
    <property type="component" value="Unassembled WGS sequence"/>
</dbReference>
<keyword evidence="1" id="KW-0479">Metal-binding</keyword>
<keyword evidence="7" id="KW-1185">Reference proteome</keyword>
<keyword evidence="2 4" id="KW-0863">Zinc-finger</keyword>
<dbReference type="GO" id="GO:0003712">
    <property type="term" value="F:transcription coregulator activity"/>
    <property type="evidence" value="ECO:0007669"/>
    <property type="project" value="TreeGrafter"/>
</dbReference>
<dbReference type="InterPro" id="IPR004181">
    <property type="entry name" value="Znf_MIZ"/>
</dbReference>
<feature type="domain" description="SP-RING-type" evidence="5">
    <location>
        <begin position="152"/>
        <end position="235"/>
    </location>
</feature>
<dbReference type="GO" id="GO:0006357">
    <property type="term" value="P:regulation of transcription by RNA polymerase II"/>
    <property type="evidence" value="ECO:0007669"/>
    <property type="project" value="TreeGrafter"/>
</dbReference>
<evidence type="ECO:0000259" key="5">
    <source>
        <dbReference type="PROSITE" id="PS51044"/>
    </source>
</evidence>
<dbReference type="CDD" id="cd16650">
    <property type="entry name" value="SP-RING_PIAS-like"/>
    <property type="match status" value="1"/>
</dbReference>
<dbReference type="Pfam" id="PF02891">
    <property type="entry name" value="zf-MIZ"/>
    <property type="match status" value="1"/>
</dbReference>
<evidence type="ECO:0000256" key="3">
    <source>
        <dbReference type="ARBA" id="ARBA00022833"/>
    </source>
</evidence>
<evidence type="ECO:0000313" key="7">
    <source>
        <dbReference type="Proteomes" id="UP001321473"/>
    </source>
</evidence>
<evidence type="ECO:0000256" key="4">
    <source>
        <dbReference type="PROSITE-ProRule" id="PRU00452"/>
    </source>
</evidence>
<evidence type="ECO:0000313" key="6">
    <source>
        <dbReference type="EMBL" id="KAK8763863.1"/>
    </source>
</evidence>
<protein>
    <recommendedName>
        <fullName evidence="5">SP-RING-type domain-containing protein</fullName>
    </recommendedName>
</protein>
<evidence type="ECO:0000256" key="2">
    <source>
        <dbReference type="ARBA" id="ARBA00022771"/>
    </source>
</evidence>
<keyword evidence="3" id="KW-0862">Zinc</keyword>
<dbReference type="GO" id="GO:0061665">
    <property type="term" value="F:SUMO ligase activity"/>
    <property type="evidence" value="ECO:0007669"/>
    <property type="project" value="TreeGrafter"/>
</dbReference>
<dbReference type="InterPro" id="IPR013083">
    <property type="entry name" value="Znf_RING/FYVE/PHD"/>
</dbReference>
<proteinExistence type="predicted"/>
<dbReference type="GO" id="GO:0008270">
    <property type="term" value="F:zinc ion binding"/>
    <property type="evidence" value="ECO:0007669"/>
    <property type="project" value="UniProtKB-KW"/>
</dbReference>
<organism evidence="6 7">
    <name type="scientific">Amblyomma americanum</name>
    <name type="common">Lone star tick</name>
    <dbReference type="NCBI Taxonomy" id="6943"/>
    <lineage>
        <taxon>Eukaryota</taxon>
        <taxon>Metazoa</taxon>
        <taxon>Ecdysozoa</taxon>
        <taxon>Arthropoda</taxon>
        <taxon>Chelicerata</taxon>
        <taxon>Arachnida</taxon>
        <taxon>Acari</taxon>
        <taxon>Parasitiformes</taxon>
        <taxon>Ixodida</taxon>
        <taxon>Ixodoidea</taxon>
        <taxon>Ixodidae</taxon>
        <taxon>Amblyomminae</taxon>
        <taxon>Amblyomma</taxon>
    </lineage>
</organism>
<evidence type="ECO:0000256" key="1">
    <source>
        <dbReference type="ARBA" id="ARBA00022723"/>
    </source>
</evidence>
<comment type="caution">
    <text evidence="6">The sequence shown here is derived from an EMBL/GenBank/DDBJ whole genome shotgun (WGS) entry which is preliminary data.</text>
</comment>
<dbReference type="AlphaFoldDB" id="A0AAQ4DN23"/>
<dbReference type="GO" id="GO:0016925">
    <property type="term" value="P:protein sumoylation"/>
    <property type="evidence" value="ECO:0007669"/>
    <property type="project" value="TreeGrafter"/>
</dbReference>
<gene>
    <name evidence="6" type="ORF">V5799_033527</name>
</gene>
<dbReference type="PROSITE" id="PS51044">
    <property type="entry name" value="ZF_SP_RING"/>
    <property type="match status" value="1"/>
</dbReference>
<dbReference type="PANTHER" id="PTHR10782:SF94">
    <property type="entry name" value="SUPPRESSOR OF VARIEGATION 2-10, ISOFORM I"/>
    <property type="match status" value="1"/>
</dbReference>